<comment type="caution">
    <text evidence="1">The sequence shown here is derived from an EMBL/GenBank/DDBJ whole genome shotgun (WGS) entry which is preliminary data.</text>
</comment>
<accession>A0A2H0NGF0</accession>
<proteinExistence type="predicted"/>
<sequence length="228" mass="27270">MTKPNLLKQAQKLRKQGYGIKTIAYKLKVSSSTVSRWCNNIIPTSEQLDELKRRAHDPFYGRRKENILKQKKKCWDNINKLKQKGIKEVGKLNRRDLFISGIALYWAEGFKKDRRLGFANSDPDMIMIFLRWLTKICHVPKESIRLRVGLNISHKYRIQEVEDYWLKLTKIPKDQFQKPFFQKFIWKKEYPQPEEYFGVLRIRANKQLPLFRRIKGWIEGFKLNAKGP</sequence>
<evidence type="ECO:0000313" key="1">
    <source>
        <dbReference type="EMBL" id="PIR07973.1"/>
    </source>
</evidence>
<organism evidence="1 2">
    <name type="scientific">Candidatus Gottesmanbacteria bacterium CG11_big_fil_rev_8_21_14_0_20_37_11</name>
    <dbReference type="NCBI Taxonomy" id="1974575"/>
    <lineage>
        <taxon>Bacteria</taxon>
        <taxon>Candidatus Gottesmaniibacteriota</taxon>
    </lineage>
</organism>
<evidence type="ECO:0000313" key="2">
    <source>
        <dbReference type="Proteomes" id="UP000230707"/>
    </source>
</evidence>
<dbReference type="AlphaFoldDB" id="A0A2H0NGF0"/>
<gene>
    <name evidence="1" type="ORF">COV53_05485</name>
</gene>
<reference evidence="1 2" key="1">
    <citation type="submission" date="2017-09" db="EMBL/GenBank/DDBJ databases">
        <title>Depth-based differentiation of microbial function through sediment-hosted aquifers and enrichment of novel symbionts in the deep terrestrial subsurface.</title>
        <authorList>
            <person name="Probst A.J."/>
            <person name="Ladd B."/>
            <person name="Jarett J.K."/>
            <person name="Geller-Mcgrath D.E."/>
            <person name="Sieber C.M."/>
            <person name="Emerson J.B."/>
            <person name="Anantharaman K."/>
            <person name="Thomas B.C."/>
            <person name="Malmstrom R."/>
            <person name="Stieglmeier M."/>
            <person name="Klingl A."/>
            <person name="Woyke T."/>
            <person name="Ryan C.M."/>
            <person name="Banfield J.F."/>
        </authorList>
    </citation>
    <scope>NUCLEOTIDE SEQUENCE [LARGE SCALE GENOMIC DNA]</scope>
    <source>
        <strain evidence="1">CG11_big_fil_rev_8_21_14_0_20_37_11</strain>
    </source>
</reference>
<protein>
    <submittedName>
        <fullName evidence="1">Uncharacterized protein</fullName>
    </submittedName>
</protein>
<dbReference type="EMBL" id="PCWS01000125">
    <property type="protein sequence ID" value="PIR07973.1"/>
    <property type="molecule type" value="Genomic_DNA"/>
</dbReference>
<dbReference type="Proteomes" id="UP000230707">
    <property type="component" value="Unassembled WGS sequence"/>
</dbReference>
<dbReference type="Gene3D" id="1.10.10.60">
    <property type="entry name" value="Homeodomain-like"/>
    <property type="match status" value="1"/>
</dbReference>
<name>A0A2H0NGF0_9BACT</name>